<evidence type="ECO:0000256" key="1">
    <source>
        <dbReference type="SAM" id="MobiDB-lite"/>
    </source>
</evidence>
<proteinExistence type="predicted"/>
<dbReference type="Proteomes" id="UP000661607">
    <property type="component" value="Unassembled WGS sequence"/>
</dbReference>
<feature type="compositionally biased region" description="Basic and acidic residues" evidence="1">
    <location>
        <begin position="103"/>
        <end position="115"/>
    </location>
</feature>
<dbReference type="RefSeq" id="WP_192781623.1">
    <property type="nucleotide sequence ID" value="NZ_BAAASY010000032.1"/>
</dbReference>
<feature type="compositionally biased region" description="Polar residues" evidence="1">
    <location>
        <begin position="93"/>
        <end position="102"/>
    </location>
</feature>
<accession>A0ABR9KXX5</accession>
<sequence length="126" mass="14379">MEPDEDRAARAQAMLVQQQSGGWWLVLWAPYRRRFDGYYLGSSERGVFVEGRTAQEMGTLLMQAQLDLWRASLIPTQARLPTPQRPAGEVRQTPISDPGSSSRLREHQGTPERRSQGRGHHRRQPS</sequence>
<dbReference type="EMBL" id="JADBEF010000002">
    <property type="protein sequence ID" value="MBE1566625.1"/>
    <property type="molecule type" value="Genomic_DNA"/>
</dbReference>
<organism evidence="2 3">
    <name type="scientific">Nonomuraea africana</name>
    <dbReference type="NCBI Taxonomy" id="46171"/>
    <lineage>
        <taxon>Bacteria</taxon>
        <taxon>Bacillati</taxon>
        <taxon>Actinomycetota</taxon>
        <taxon>Actinomycetes</taxon>
        <taxon>Streptosporangiales</taxon>
        <taxon>Streptosporangiaceae</taxon>
        <taxon>Nonomuraea</taxon>
    </lineage>
</organism>
<evidence type="ECO:0000313" key="3">
    <source>
        <dbReference type="Proteomes" id="UP000661607"/>
    </source>
</evidence>
<feature type="region of interest" description="Disordered" evidence="1">
    <location>
        <begin position="76"/>
        <end position="126"/>
    </location>
</feature>
<keyword evidence="3" id="KW-1185">Reference proteome</keyword>
<protein>
    <submittedName>
        <fullName evidence="2">Uncharacterized protein</fullName>
    </submittedName>
</protein>
<reference evidence="2 3" key="1">
    <citation type="submission" date="2020-10" db="EMBL/GenBank/DDBJ databases">
        <title>Sequencing the genomes of 1000 actinobacteria strains.</title>
        <authorList>
            <person name="Klenk H.-P."/>
        </authorList>
    </citation>
    <scope>NUCLEOTIDE SEQUENCE [LARGE SCALE GENOMIC DNA]</scope>
    <source>
        <strain evidence="2 3">DSM 43748</strain>
    </source>
</reference>
<evidence type="ECO:0000313" key="2">
    <source>
        <dbReference type="EMBL" id="MBE1566625.1"/>
    </source>
</evidence>
<comment type="caution">
    <text evidence="2">The sequence shown here is derived from an EMBL/GenBank/DDBJ whole genome shotgun (WGS) entry which is preliminary data.</text>
</comment>
<gene>
    <name evidence="2" type="ORF">H4W81_009497</name>
</gene>
<name>A0ABR9KXX5_9ACTN</name>
<feature type="compositionally biased region" description="Basic residues" evidence="1">
    <location>
        <begin position="116"/>
        <end position="126"/>
    </location>
</feature>